<proteinExistence type="inferred from homology"/>
<name>A0A2J6RR45_HYAVF</name>
<organism evidence="3 4">
    <name type="scientific">Hyaloscypha variabilis (strain UAMH 11265 / GT02V1 / F)</name>
    <name type="common">Meliniomyces variabilis</name>
    <dbReference type="NCBI Taxonomy" id="1149755"/>
    <lineage>
        <taxon>Eukaryota</taxon>
        <taxon>Fungi</taxon>
        <taxon>Dikarya</taxon>
        <taxon>Ascomycota</taxon>
        <taxon>Pezizomycotina</taxon>
        <taxon>Leotiomycetes</taxon>
        <taxon>Helotiales</taxon>
        <taxon>Hyaloscyphaceae</taxon>
        <taxon>Hyaloscypha</taxon>
        <taxon>Hyaloscypha variabilis</taxon>
    </lineage>
</organism>
<keyword evidence="4" id="KW-1185">Reference proteome</keyword>
<dbReference type="SUPFAM" id="SSF54909">
    <property type="entry name" value="Dimeric alpha+beta barrel"/>
    <property type="match status" value="1"/>
</dbReference>
<dbReference type="Gene3D" id="3.30.70.100">
    <property type="match status" value="1"/>
</dbReference>
<reference evidence="3 4" key="1">
    <citation type="submission" date="2016-04" db="EMBL/GenBank/DDBJ databases">
        <title>A degradative enzymes factory behind the ericoid mycorrhizal symbiosis.</title>
        <authorList>
            <consortium name="DOE Joint Genome Institute"/>
            <person name="Martino E."/>
            <person name="Morin E."/>
            <person name="Grelet G."/>
            <person name="Kuo A."/>
            <person name="Kohler A."/>
            <person name="Daghino S."/>
            <person name="Barry K."/>
            <person name="Choi C."/>
            <person name="Cichocki N."/>
            <person name="Clum A."/>
            <person name="Copeland A."/>
            <person name="Hainaut M."/>
            <person name="Haridas S."/>
            <person name="Labutti K."/>
            <person name="Lindquist E."/>
            <person name="Lipzen A."/>
            <person name="Khouja H.-R."/>
            <person name="Murat C."/>
            <person name="Ohm R."/>
            <person name="Olson A."/>
            <person name="Spatafora J."/>
            <person name="Veneault-Fourrey C."/>
            <person name="Henrissat B."/>
            <person name="Grigoriev I."/>
            <person name="Martin F."/>
            <person name="Perotto S."/>
        </authorList>
    </citation>
    <scope>NUCLEOTIDE SEQUENCE [LARGE SCALE GENOMIC DNA]</scope>
    <source>
        <strain evidence="3 4">F</strain>
    </source>
</reference>
<evidence type="ECO:0000259" key="2">
    <source>
        <dbReference type="Pfam" id="PF07110"/>
    </source>
</evidence>
<dbReference type="Proteomes" id="UP000235786">
    <property type="component" value="Unassembled WGS sequence"/>
</dbReference>
<dbReference type="EMBL" id="KZ613945">
    <property type="protein sequence ID" value="PMD40986.1"/>
    <property type="molecule type" value="Genomic_DNA"/>
</dbReference>
<dbReference type="AlphaFoldDB" id="A0A2J6RR45"/>
<dbReference type="STRING" id="1149755.A0A2J6RR45"/>
<protein>
    <recommendedName>
        <fullName evidence="2">EthD domain-containing protein</fullName>
    </recommendedName>
</protein>
<accession>A0A2J6RR45</accession>
<gene>
    <name evidence="3" type="ORF">L207DRAFT_566319</name>
</gene>
<dbReference type="GO" id="GO:0016491">
    <property type="term" value="F:oxidoreductase activity"/>
    <property type="evidence" value="ECO:0007669"/>
    <property type="project" value="InterPro"/>
</dbReference>
<dbReference type="Pfam" id="PF07110">
    <property type="entry name" value="EthD"/>
    <property type="match status" value="1"/>
</dbReference>
<dbReference type="OrthoDB" id="3454835at2759"/>
<evidence type="ECO:0000313" key="4">
    <source>
        <dbReference type="Proteomes" id="UP000235786"/>
    </source>
</evidence>
<dbReference type="InterPro" id="IPR009799">
    <property type="entry name" value="EthD_dom"/>
</dbReference>
<feature type="domain" description="EthD" evidence="2">
    <location>
        <begin position="18"/>
        <end position="111"/>
    </location>
</feature>
<evidence type="ECO:0000313" key="3">
    <source>
        <dbReference type="EMBL" id="PMD40986.1"/>
    </source>
</evidence>
<evidence type="ECO:0000256" key="1">
    <source>
        <dbReference type="ARBA" id="ARBA00005986"/>
    </source>
</evidence>
<comment type="similarity">
    <text evidence="1">Belongs to the tpcK family.</text>
</comment>
<dbReference type="InterPro" id="IPR011008">
    <property type="entry name" value="Dimeric_a/b-barrel"/>
</dbReference>
<sequence length="158" mass="17773">MSSSTKPVMRFVLFAKRREDLTPEQFYEHWEKVHAPLTAPWLVKHKVLGYSQIHTPRSDGKPYNDGVLPLPIEFDGIAEFDVDDLAAFGNAFADPYYINVIKADEVNFLDPGAKLIRSGGVLRKIVDAGKAALGTEESFAKAEAEMKKFTEEWNAKEK</sequence>